<evidence type="ECO:0000256" key="6">
    <source>
        <dbReference type="ARBA" id="ARBA00013187"/>
    </source>
</evidence>
<dbReference type="RefSeq" id="WP_039421772.1">
    <property type="nucleotide sequence ID" value="NZ_JRAI01000067.1"/>
</dbReference>
<dbReference type="SUPFAM" id="SSF53383">
    <property type="entry name" value="PLP-dependent transferases"/>
    <property type="match status" value="1"/>
</dbReference>
<dbReference type="InterPro" id="IPR050087">
    <property type="entry name" value="AON_synthase_class-II"/>
</dbReference>
<name>A0A0A2F0T0_9PORP</name>
<reference evidence="15 16" key="1">
    <citation type="submission" date="2014-08" db="EMBL/GenBank/DDBJ databases">
        <title>Porphyromonas gulae strain:COT-052_OH1451 Genome sequencing.</title>
        <authorList>
            <person name="Wallis C."/>
            <person name="Deusch O."/>
            <person name="O'Flynn C."/>
            <person name="Davis I."/>
            <person name="Jospin G."/>
            <person name="Darling A.E."/>
            <person name="Coil D.A."/>
            <person name="Alexiev A."/>
            <person name="Horsfall A."/>
            <person name="Kirkwood N."/>
            <person name="Harris S."/>
            <person name="Eisen J.A."/>
        </authorList>
    </citation>
    <scope>NUCLEOTIDE SEQUENCE [LARGE SCALE GENOMIC DNA]</scope>
    <source>
        <strain evidence="16">COT-052 OH1451</strain>
    </source>
</reference>
<dbReference type="EMBL" id="JRAI01000067">
    <property type="protein sequence ID" value="KGN84618.1"/>
    <property type="molecule type" value="Genomic_DNA"/>
</dbReference>
<dbReference type="InterPro" id="IPR001917">
    <property type="entry name" value="Aminotrans_II_pyridoxalP_BS"/>
</dbReference>
<evidence type="ECO:0000313" key="16">
    <source>
        <dbReference type="Proteomes" id="UP000030130"/>
    </source>
</evidence>
<dbReference type="OrthoDB" id="9807157at2"/>
<proteinExistence type="inferred from homology"/>
<dbReference type="GO" id="GO:0030170">
    <property type="term" value="F:pyridoxal phosphate binding"/>
    <property type="evidence" value="ECO:0007669"/>
    <property type="project" value="InterPro"/>
</dbReference>
<evidence type="ECO:0000256" key="2">
    <source>
        <dbReference type="ARBA" id="ARBA00004746"/>
    </source>
</evidence>
<comment type="pathway">
    <text evidence="2">Cofactor biosynthesis; biotin biosynthesis.</text>
</comment>
<dbReference type="eggNOG" id="COG0156">
    <property type="taxonomic scope" value="Bacteria"/>
</dbReference>
<feature type="domain" description="Aminotransferase class I/classII large" evidence="14">
    <location>
        <begin position="37"/>
        <end position="380"/>
    </location>
</feature>
<protein>
    <recommendedName>
        <fullName evidence="6">8-amino-7-oxononanoate synthase</fullName>
        <ecNumber evidence="6">2.3.1.47</ecNumber>
    </recommendedName>
    <alternativeName>
        <fullName evidence="10">7-keto-8-amino-pelargonic acid synthase</fullName>
    </alternativeName>
    <alternativeName>
        <fullName evidence="11">8-amino-7-ketopelargonate synthase</fullName>
    </alternativeName>
</protein>
<organism evidence="15 16">
    <name type="scientific">Porphyromonas gulae</name>
    <dbReference type="NCBI Taxonomy" id="111105"/>
    <lineage>
        <taxon>Bacteria</taxon>
        <taxon>Pseudomonadati</taxon>
        <taxon>Bacteroidota</taxon>
        <taxon>Bacteroidia</taxon>
        <taxon>Bacteroidales</taxon>
        <taxon>Porphyromonadaceae</taxon>
        <taxon>Porphyromonas</taxon>
    </lineage>
</organism>
<keyword evidence="7" id="KW-0808">Transferase</keyword>
<comment type="caution">
    <text evidence="15">The sequence shown here is derived from an EMBL/GenBank/DDBJ whole genome shotgun (WGS) entry which is preliminary data.</text>
</comment>
<keyword evidence="8" id="KW-0093">Biotin biosynthesis</keyword>
<comment type="catalytic activity">
    <reaction evidence="12">
        <text>6-carboxyhexanoyl-[ACP] + L-alanine + H(+) = (8S)-8-amino-7-oxononanoate + holo-[ACP] + CO2</text>
        <dbReference type="Rhea" id="RHEA:42288"/>
        <dbReference type="Rhea" id="RHEA-COMP:9685"/>
        <dbReference type="Rhea" id="RHEA-COMP:9955"/>
        <dbReference type="ChEBI" id="CHEBI:15378"/>
        <dbReference type="ChEBI" id="CHEBI:16526"/>
        <dbReference type="ChEBI" id="CHEBI:57972"/>
        <dbReference type="ChEBI" id="CHEBI:64479"/>
        <dbReference type="ChEBI" id="CHEBI:78846"/>
        <dbReference type="ChEBI" id="CHEBI:149468"/>
        <dbReference type="EC" id="2.3.1.47"/>
    </reaction>
</comment>
<evidence type="ECO:0000256" key="5">
    <source>
        <dbReference type="ARBA" id="ARBA00011738"/>
    </source>
</evidence>
<dbReference type="STRING" id="111105.HR09_10980"/>
<dbReference type="GO" id="GO:0008710">
    <property type="term" value="F:8-amino-7-oxononanoate synthase activity"/>
    <property type="evidence" value="ECO:0007669"/>
    <property type="project" value="UniProtKB-EC"/>
</dbReference>
<evidence type="ECO:0000256" key="12">
    <source>
        <dbReference type="ARBA" id="ARBA00047715"/>
    </source>
</evidence>
<gene>
    <name evidence="15" type="ORF">HR08_08630</name>
</gene>
<evidence type="ECO:0000256" key="7">
    <source>
        <dbReference type="ARBA" id="ARBA00022679"/>
    </source>
</evidence>
<dbReference type="Pfam" id="PF00155">
    <property type="entry name" value="Aminotran_1_2"/>
    <property type="match status" value="1"/>
</dbReference>
<evidence type="ECO:0000256" key="10">
    <source>
        <dbReference type="ARBA" id="ARBA00032610"/>
    </source>
</evidence>
<evidence type="ECO:0000256" key="9">
    <source>
        <dbReference type="ARBA" id="ARBA00022898"/>
    </source>
</evidence>
<comment type="pathway">
    <text evidence="3">Lipid metabolism.</text>
</comment>
<comment type="subunit">
    <text evidence="5">Homodimer.</text>
</comment>
<dbReference type="GO" id="GO:0009102">
    <property type="term" value="P:biotin biosynthetic process"/>
    <property type="evidence" value="ECO:0007669"/>
    <property type="project" value="UniProtKB-KW"/>
</dbReference>
<evidence type="ECO:0000256" key="1">
    <source>
        <dbReference type="ARBA" id="ARBA00001933"/>
    </source>
</evidence>
<dbReference type="PANTHER" id="PTHR13693:SF100">
    <property type="entry name" value="8-AMINO-7-OXONONANOATE SYNTHASE"/>
    <property type="match status" value="1"/>
</dbReference>
<dbReference type="Gene3D" id="3.90.1150.10">
    <property type="entry name" value="Aspartate Aminotransferase, domain 1"/>
    <property type="match status" value="1"/>
</dbReference>
<dbReference type="InterPro" id="IPR004839">
    <property type="entry name" value="Aminotransferase_I/II_large"/>
</dbReference>
<dbReference type="InterPro" id="IPR015424">
    <property type="entry name" value="PyrdxlP-dep_Trfase"/>
</dbReference>
<dbReference type="PANTHER" id="PTHR13693">
    <property type="entry name" value="CLASS II AMINOTRANSFERASE/8-AMINO-7-OXONONANOATE SYNTHASE"/>
    <property type="match status" value="1"/>
</dbReference>
<dbReference type="EC" id="2.3.1.47" evidence="6"/>
<accession>A0A0A2F0T0</accession>
<evidence type="ECO:0000256" key="8">
    <source>
        <dbReference type="ARBA" id="ARBA00022756"/>
    </source>
</evidence>
<evidence type="ECO:0000259" key="14">
    <source>
        <dbReference type="Pfam" id="PF00155"/>
    </source>
</evidence>
<dbReference type="AlphaFoldDB" id="A0A0A2F0T0"/>
<dbReference type="PROSITE" id="PS00599">
    <property type="entry name" value="AA_TRANSFER_CLASS_2"/>
    <property type="match status" value="1"/>
</dbReference>
<comment type="cofactor">
    <cofactor evidence="1 13">
        <name>pyridoxal 5'-phosphate</name>
        <dbReference type="ChEBI" id="CHEBI:597326"/>
    </cofactor>
</comment>
<evidence type="ECO:0000256" key="13">
    <source>
        <dbReference type="RuleBase" id="RU003693"/>
    </source>
</evidence>
<dbReference type="InterPro" id="IPR015421">
    <property type="entry name" value="PyrdxlP-dep_Trfase_major"/>
</dbReference>
<sequence length="382" mass="42904">MNERYKAELRELEESGNLRQVRNLTHDGSYIIEGERRMLNLSSNDYLGLTARKDLIDEFYTSISGEDRLPGSCSSRLLTGNSAVYDRLELQIAQRFGRESSLIFNSGYHLNTGVLPAIVDGRTLIVADRLVHASIIDGIRLCGTPFERFRHNDLEHLERILHKNKDLYSRIIVAVESIYSMDGDSADLPSLVRLKELYPTVELYVDEAHAIGVRGKTGLGLAEETATIEKIDYLVGTFGKALASMGAYIVCDHTVREYLINRSRSLIFSTALPPATIAWTELVFRRLPEFVMERKRLEESATLLRNAIKAKGIEMPSSSHIIPYMVGENTPCIALAEHLQDNGFFVLPIRHPTVPLHTARLRFSLTAALDTASIHKLIDILP</sequence>
<keyword evidence="9 13" id="KW-0663">Pyridoxal phosphate</keyword>
<dbReference type="Gene3D" id="3.40.640.10">
    <property type="entry name" value="Type I PLP-dependent aspartate aminotransferase-like (Major domain)"/>
    <property type="match status" value="1"/>
</dbReference>
<comment type="similarity">
    <text evidence="4">Belongs to the class-II pyridoxal-phosphate-dependent aminotransferase family. BioF subfamily.</text>
</comment>
<dbReference type="InterPro" id="IPR015422">
    <property type="entry name" value="PyrdxlP-dep_Trfase_small"/>
</dbReference>
<evidence type="ECO:0000256" key="11">
    <source>
        <dbReference type="ARBA" id="ARBA00033381"/>
    </source>
</evidence>
<evidence type="ECO:0000256" key="4">
    <source>
        <dbReference type="ARBA" id="ARBA00010008"/>
    </source>
</evidence>
<dbReference type="Proteomes" id="UP000030130">
    <property type="component" value="Unassembled WGS sequence"/>
</dbReference>
<evidence type="ECO:0000313" key="15">
    <source>
        <dbReference type="EMBL" id="KGN84618.1"/>
    </source>
</evidence>
<evidence type="ECO:0000256" key="3">
    <source>
        <dbReference type="ARBA" id="ARBA00005189"/>
    </source>
</evidence>